<dbReference type="EnsemblPlants" id="Kaladp0037s0397.1.v1.1">
    <property type="protein sequence ID" value="Kaladp0037s0397.1.v1.1"/>
    <property type="gene ID" value="Kaladp0037s0397.v1.1"/>
</dbReference>
<feature type="region of interest" description="Disordered" evidence="2">
    <location>
        <begin position="67"/>
        <end position="109"/>
    </location>
</feature>
<reference evidence="3" key="1">
    <citation type="submission" date="2021-01" db="UniProtKB">
        <authorList>
            <consortium name="EnsemblPlants"/>
        </authorList>
    </citation>
    <scope>IDENTIFICATION</scope>
</reference>
<evidence type="ECO:0000256" key="1">
    <source>
        <dbReference type="SAM" id="Coils"/>
    </source>
</evidence>
<feature type="compositionally biased region" description="Basic and acidic residues" evidence="2">
    <location>
        <begin position="1"/>
        <end position="11"/>
    </location>
</feature>
<evidence type="ECO:0000313" key="3">
    <source>
        <dbReference type="EnsemblPlants" id="Kaladp0037s0397.1.v1.1"/>
    </source>
</evidence>
<dbReference type="Gramene" id="Kaladp0037s0397.1.v1.1">
    <property type="protein sequence ID" value="Kaladp0037s0397.1.v1.1"/>
    <property type="gene ID" value="Kaladp0037s0397.v1.1"/>
</dbReference>
<dbReference type="PANTHER" id="PTHR37234:SF1">
    <property type="entry name" value="OS03G0319200 PROTEIN"/>
    <property type="match status" value="1"/>
</dbReference>
<sequence>MREEKKTKQQEQEPQQGATAMLNSSSSLSSRRRQPAPETHSSTSVGCMSGIFHLFSKHHSTRRKFLTFGKKEDRRSSTKTENQQQIDMSTDAAIESTRSPTLPQEIQRRSSSVAAEKRMLLLGALAKCDADLRELKKIIDELKSDSLAVQRDDGAEVEATPPMAKEWVTELSSGEQPSPVSVLDELARSPPFSRCASARRRSLQYGTIQQQKIIQKRREEEFLGSLHLKSIRSAVTQHGSSSISSSPSWCSRAMVETVEKACSEIAWGENRERGRIGMALQDQIYRDLMEETVKEFIQIGKTYCSRTRKISYSNGRLPRHGCRRRLSY</sequence>
<accession>A0A7N0THW1</accession>
<feature type="compositionally biased region" description="Polar residues" evidence="2">
    <location>
        <begin position="79"/>
        <end position="88"/>
    </location>
</feature>
<feature type="compositionally biased region" description="Polar residues" evidence="2">
    <location>
        <begin position="96"/>
        <end position="109"/>
    </location>
</feature>
<evidence type="ECO:0000313" key="4">
    <source>
        <dbReference type="Proteomes" id="UP000594263"/>
    </source>
</evidence>
<feature type="coiled-coil region" evidence="1">
    <location>
        <begin position="125"/>
        <end position="152"/>
    </location>
</feature>
<name>A0A7N0THW1_KALFE</name>
<proteinExistence type="predicted"/>
<feature type="compositionally biased region" description="Basic and acidic residues" evidence="2">
    <location>
        <begin position="69"/>
        <end position="78"/>
    </location>
</feature>
<evidence type="ECO:0000256" key="2">
    <source>
        <dbReference type="SAM" id="MobiDB-lite"/>
    </source>
</evidence>
<protein>
    <submittedName>
        <fullName evidence="3">Uncharacterized protein</fullName>
    </submittedName>
</protein>
<dbReference type="OMA" id="IKTTYIL"/>
<dbReference type="AlphaFoldDB" id="A0A7N0THW1"/>
<keyword evidence="4" id="KW-1185">Reference proteome</keyword>
<organism evidence="3 4">
    <name type="scientific">Kalanchoe fedtschenkoi</name>
    <name type="common">Lavender scallops</name>
    <name type="synonym">South American air plant</name>
    <dbReference type="NCBI Taxonomy" id="63787"/>
    <lineage>
        <taxon>Eukaryota</taxon>
        <taxon>Viridiplantae</taxon>
        <taxon>Streptophyta</taxon>
        <taxon>Embryophyta</taxon>
        <taxon>Tracheophyta</taxon>
        <taxon>Spermatophyta</taxon>
        <taxon>Magnoliopsida</taxon>
        <taxon>eudicotyledons</taxon>
        <taxon>Gunneridae</taxon>
        <taxon>Pentapetalae</taxon>
        <taxon>Saxifragales</taxon>
        <taxon>Crassulaceae</taxon>
        <taxon>Kalanchoe</taxon>
    </lineage>
</organism>
<feature type="region of interest" description="Disordered" evidence="2">
    <location>
        <begin position="1"/>
        <end position="45"/>
    </location>
</feature>
<dbReference type="PANTHER" id="PTHR37234">
    <property type="entry name" value="OS03G0319200 PROTEIN"/>
    <property type="match status" value="1"/>
</dbReference>
<keyword evidence="1" id="KW-0175">Coiled coil</keyword>
<dbReference type="Proteomes" id="UP000594263">
    <property type="component" value="Unplaced"/>
</dbReference>